<dbReference type="KEGG" id="bpg:Bathy02g05570"/>
<feature type="region of interest" description="Disordered" evidence="2">
    <location>
        <begin position="159"/>
        <end position="190"/>
    </location>
</feature>
<feature type="coiled-coil region" evidence="1">
    <location>
        <begin position="547"/>
        <end position="581"/>
    </location>
</feature>
<evidence type="ECO:0000256" key="1">
    <source>
        <dbReference type="SAM" id="Coils"/>
    </source>
</evidence>
<accession>K8EAP4</accession>
<evidence type="ECO:0000313" key="4">
    <source>
        <dbReference type="Proteomes" id="UP000198341"/>
    </source>
</evidence>
<dbReference type="GeneID" id="19017672"/>
<protein>
    <recommendedName>
        <fullName evidence="5">Sfi1 spindle body domain-containing protein</fullName>
    </recommendedName>
</protein>
<feature type="compositionally biased region" description="Acidic residues" evidence="2">
    <location>
        <begin position="1"/>
        <end position="10"/>
    </location>
</feature>
<evidence type="ECO:0000313" key="3">
    <source>
        <dbReference type="EMBL" id="CCO14912.1"/>
    </source>
</evidence>
<evidence type="ECO:0008006" key="5">
    <source>
        <dbReference type="Google" id="ProtNLM"/>
    </source>
</evidence>
<feature type="region of interest" description="Disordered" evidence="2">
    <location>
        <begin position="1"/>
        <end position="123"/>
    </location>
</feature>
<keyword evidence="4" id="KW-1185">Reference proteome</keyword>
<feature type="compositionally biased region" description="Polar residues" evidence="2">
    <location>
        <begin position="161"/>
        <end position="173"/>
    </location>
</feature>
<feature type="coiled-coil region" evidence="1">
    <location>
        <begin position="621"/>
        <end position="648"/>
    </location>
</feature>
<dbReference type="RefSeq" id="XP_007514672.1">
    <property type="nucleotide sequence ID" value="XM_007514610.1"/>
</dbReference>
<proteinExistence type="predicted"/>
<dbReference type="EMBL" id="FO082277">
    <property type="protein sequence ID" value="CCO14912.1"/>
    <property type="molecule type" value="Genomic_DNA"/>
</dbReference>
<sequence>MASSDSDSDSDSSSRRRRLPPPSPPVMEPNDDNDDDTYDSSKTSPAVNLSVKERIQMMQRMTDAKKPSPPLMTSGMVQQQQQQQQQTSLTSKVGAMETTPRQLTPSFESAEEDDAKTKKTKVKKVVATPLPKYTPYRKEREEEEEKKEEFQTASALIRQRSAPQSVTTTTPAFLSNIPRSPQRSPRSPTFRDRTQMFEQQPVASVSQRQAQMLKNLRLKIQANIEKSEEIALRRKKMNDAFVNLRKVKSKLEQKYAYGGGEGFGNKTTIQTTTQFRKKIISKLVETEFEVETKAIMFNAWKIRTEKEKEKREVVTTKLNAIRAVALRRSFDHWRDVSASLQPRRVALEALELNAKQRHVRDIFNRWRKFAKLSNRAMHVATMKTIDADKKTLSIAFARWELALAKSAKSKAEKKLVRAFVLKKAFVAWRMARDESAFKVEVARRKLRGDDESELVAFVDARKSKAESERMSLYFRSEGSAARKKLERLKGQYYAATNYVTTLLPLATLHSPWDTFAASPTNTDEAAAADDERTTSKNVKKVVEESKVEALLREAKESIQRADELKEECEFARNVAEDAENASDFLLVMFQQGKNVSQTHLSNALIHAEKMYGKFTLLSVECEKASAEAVRKVRKAKEAEKMAEKYERVRLIRSTDGYIPPTDGGELEKNQPRTKTTSREIAVVFANRNVAKRFLEKWQSAIEILQRDRLELFFTSWREQARKGLITRADREIQIENFIEKRTVMVKAKVFSALYWHRKWRQDRKKVLEISVKPIARDSLYFALKRWKIKIYNKKLLFRVFTNCERAWDEKRNEPYDTENIQTKRDVLRVWLKNAKEAKKMRDEYVQATQFRDVSLKLNAFLAWKLKTSSSKRDELENARECEINEQIADTFRRVSLSQKVLSAWRVRVFNSWRERLATEMGYRTIARRVLRGWHQRVVVAC</sequence>
<name>K8EAP4_9CHLO</name>
<keyword evidence="1" id="KW-0175">Coiled coil</keyword>
<dbReference type="Proteomes" id="UP000198341">
    <property type="component" value="Chromosome 2"/>
</dbReference>
<evidence type="ECO:0000256" key="2">
    <source>
        <dbReference type="SAM" id="MobiDB-lite"/>
    </source>
</evidence>
<organism evidence="3 4">
    <name type="scientific">Bathycoccus prasinos</name>
    <dbReference type="NCBI Taxonomy" id="41875"/>
    <lineage>
        <taxon>Eukaryota</taxon>
        <taxon>Viridiplantae</taxon>
        <taxon>Chlorophyta</taxon>
        <taxon>Mamiellophyceae</taxon>
        <taxon>Mamiellales</taxon>
        <taxon>Bathycoccaceae</taxon>
        <taxon>Bathycoccus</taxon>
    </lineage>
</organism>
<feature type="compositionally biased region" description="Low complexity" evidence="2">
    <location>
        <begin position="178"/>
        <end position="188"/>
    </location>
</feature>
<reference evidence="3 4" key="1">
    <citation type="submission" date="2011-10" db="EMBL/GenBank/DDBJ databases">
        <authorList>
            <person name="Genoscope - CEA"/>
        </authorList>
    </citation>
    <scope>NUCLEOTIDE SEQUENCE [LARGE SCALE GENOMIC DNA]</scope>
    <source>
        <strain evidence="3 4">RCC 1105</strain>
    </source>
</reference>
<dbReference type="AlphaFoldDB" id="K8EAP4"/>
<feature type="compositionally biased region" description="Acidic residues" evidence="2">
    <location>
        <begin position="29"/>
        <end position="38"/>
    </location>
</feature>
<gene>
    <name evidence="3" type="ORF">Bathy02g05570</name>
</gene>